<proteinExistence type="predicted"/>
<dbReference type="PANTHER" id="PTHR45629:SF7">
    <property type="entry name" value="DNA EXCISION REPAIR PROTEIN ERCC-6-RELATED"/>
    <property type="match status" value="1"/>
</dbReference>
<dbReference type="STRING" id="1051890.A0A3N4LNL0"/>
<dbReference type="InterPro" id="IPR001650">
    <property type="entry name" value="Helicase_C-like"/>
</dbReference>
<dbReference type="AlphaFoldDB" id="A0A3N4LNL0"/>
<evidence type="ECO:0000259" key="7">
    <source>
        <dbReference type="PROSITE" id="PS51192"/>
    </source>
</evidence>
<dbReference type="GO" id="GO:0005524">
    <property type="term" value="F:ATP binding"/>
    <property type="evidence" value="ECO:0007669"/>
    <property type="project" value="InterPro"/>
</dbReference>
<dbReference type="InterPro" id="IPR000330">
    <property type="entry name" value="SNF2_N"/>
</dbReference>
<keyword evidence="3" id="KW-0378">Hydrolase</keyword>
<evidence type="ECO:0000256" key="3">
    <source>
        <dbReference type="ARBA" id="ARBA00022801"/>
    </source>
</evidence>
<evidence type="ECO:0000313" key="10">
    <source>
        <dbReference type="Proteomes" id="UP000267821"/>
    </source>
</evidence>
<dbReference type="InterPro" id="IPR049730">
    <property type="entry name" value="SNF2/RAD54-like_C"/>
</dbReference>
<feature type="region of interest" description="Disordered" evidence="6">
    <location>
        <begin position="705"/>
        <end position="743"/>
    </location>
</feature>
<dbReference type="Pfam" id="PF00271">
    <property type="entry name" value="Helicase_C"/>
    <property type="match status" value="1"/>
</dbReference>
<dbReference type="InterPro" id="IPR050496">
    <property type="entry name" value="SNF2_RAD54_helicase_repair"/>
</dbReference>
<feature type="domain" description="Helicase ATP-binding" evidence="7">
    <location>
        <begin position="106"/>
        <end position="289"/>
    </location>
</feature>
<feature type="region of interest" description="Disordered" evidence="6">
    <location>
        <begin position="875"/>
        <end position="946"/>
    </location>
</feature>
<dbReference type="InterPro" id="IPR029256">
    <property type="entry name" value="Heliccase-ass-bd"/>
</dbReference>
<feature type="domain" description="Helicase C-terminal" evidence="8">
    <location>
        <begin position="480"/>
        <end position="634"/>
    </location>
</feature>
<accession>A0A3N4LNL0</accession>
<sequence length="946" mass="107339">MFDGDEEGLEESLSQVPESVQKRKEIIDIAKKTADELAALKLPPSYEEVDFSDDDRLEDLAERPSFPIRPPGKYEDIPMNTSLGIIPAPIAQWLRGYQVDGARFLHEHFVYQRGGILGDDMGLGKTVQVIAFLTAAFGKTGDERDKKRMRKIRRLGGTEEVWYPRVLIVCPGTLMDNWKSELDTWGWWIYDTYHGSREDKDSALRAAQNGLTEIMITTYTTYKNHRDAINIIPWDCVIADECHIIKERKSDITKAMNDVNALCRIGLTGTAIQNKYEEMWTLLNWCNPGSVGPLAVWNKTISRPLKLGQAHDATNRQLGNARRIAHQLVTNLLPRMFLRRMKSLIANQLPKKSDRVVFCPLTKTQTDAYENFCETENVTLVKYSGKMCDCSSGKKRGYCCYKENAEGKSWRELVFPCIQNVLKLCNHISNWIPLNEEPPDKRAEKLRWLEQCLPNDWKRLMDRPPLENYMDPELCGKWVILQKLLSFWHSNGDKVLIFSYSIRLLNILRNLFNNTSYNVEYLDGAMPLEDRTRVLSIFNTSPLSFIFLISTRAGGVGLNITSANKVVIFDPSWNPSHDLQAQDRAYRIGQRRDVEVFRLVSAGTIEEIVYARQIYKQQQANIGYGASTERRYFTGVMGEEGRKGELFGLVNMFTFQGDGGPGGLLVKEVVNKTNVAEGRIGVKVIGYQAAEVDNEEEDEFFKAEVRDSGDEGEDGFSQLEALDRTKRKRKQKSGDGSSGKSNPVQAILAAAGVQYTHENSEVLGSSAIEAKLSKRAVEADTRCLSGDTSAFGQEEDAVDLNGVTYRFHPPEDVRRRQFCEMSKAFGFGSVTEFALVVEGWTPEQRRKALEKFYRILREKGLEGLRQGKGVEVEVEVEENQNEDQQEVESRKVVRGEAKGNKEKGDGNGRNPEMDSGEKWAAEREKQEQDKDEENDNDTDDDDDQEL</sequence>
<keyword evidence="2" id="KW-0547">Nucleotide-binding</keyword>
<dbReference type="SUPFAM" id="SSF52540">
    <property type="entry name" value="P-loop containing nucleoside triphosphate hydrolases"/>
    <property type="match status" value="2"/>
</dbReference>
<keyword evidence="10" id="KW-1185">Reference proteome</keyword>
<dbReference type="InterPro" id="IPR027417">
    <property type="entry name" value="P-loop_NTPase"/>
</dbReference>
<name>A0A3N4LNL0_9PEZI</name>
<dbReference type="InterPro" id="IPR038718">
    <property type="entry name" value="SNF2-like_sf"/>
</dbReference>
<dbReference type="EMBL" id="ML121549">
    <property type="protein sequence ID" value="RPB22892.1"/>
    <property type="molecule type" value="Genomic_DNA"/>
</dbReference>
<feature type="compositionally biased region" description="Acidic residues" evidence="6">
    <location>
        <begin position="1"/>
        <end position="10"/>
    </location>
</feature>
<evidence type="ECO:0000256" key="1">
    <source>
        <dbReference type="ARBA" id="ARBA00004123"/>
    </source>
</evidence>
<organism evidence="9 10">
    <name type="scientific">Terfezia boudieri ATCC MYA-4762</name>
    <dbReference type="NCBI Taxonomy" id="1051890"/>
    <lineage>
        <taxon>Eukaryota</taxon>
        <taxon>Fungi</taxon>
        <taxon>Dikarya</taxon>
        <taxon>Ascomycota</taxon>
        <taxon>Pezizomycotina</taxon>
        <taxon>Pezizomycetes</taxon>
        <taxon>Pezizales</taxon>
        <taxon>Pezizaceae</taxon>
        <taxon>Terfezia</taxon>
    </lineage>
</organism>
<dbReference type="Pfam" id="PF00176">
    <property type="entry name" value="SNF2-rel_dom"/>
    <property type="match status" value="1"/>
</dbReference>
<dbReference type="Pfam" id="PF14773">
    <property type="entry name" value="VIGSSK"/>
    <property type="match status" value="1"/>
</dbReference>
<dbReference type="Proteomes" id="UP000267821">
    <property type="component" value="Unassembled WGS sequence"/>
</dbReference>
<dbReference type="PROSITE" id="PS51192">
    <property type="entry name" value="HELICASE_ATP_BIND_1"/>
    <property type="match status" value="1"/>
</dbReference>
<evidence type="ECO:0000256" key="4">
    <source>
        <dbReference type="ARBA" id="ARBA00022840"/>
    </source>
</evidence>
<dbReference type="GO" id="GO:0016787">
    <property type="term" value="F:hydrolase activity"/>
    <property type="evidence" value="ECO:0007669"/>
    <property type="project" value="UniProtKB-KW"/>
</dbReference>
<evidence type="ECO:0000256" key="6">
    <source>
        <dbReference type="SAM" id="MobiDB-lite"/>
    </source>
</evidence>
<dbReference type="SMART" id="SM00487">
    <property type="entry name" value="DEXDc"/>
    <property type="match status" value="1"/>
</dbReference>
<keyword evidence="4" id="KW-0067">ATP-binding</keyword>
<dbReference type="PROSITE" id="PS51194">
    <property type="entry name" value="HELICASE_CTER"/>
    <property type="match status" value="1"/>
</dbReference>
<feature type="compositionally biased region" description="Basic and acidic residues" evidence="6">
    <location>
        <begin position="887"/>
        <end position="928"/>
    </location>
</feature>
<reference evidence="9 10" key="1">
    <citation type="journal article" date="2018" name="Nat. Ecol. Evol.">
        <title>Pezizomycetes genomes reveal the molecular basis of ectomycorrhizal truffle lifestyle.</title>
        <authorList>
            <person name="Murat C."/>
            <person name="Payen T."/>
            <person name="Noel B."/>
            <person name="Kuo A."/>
            <person name="Morin E."/>
            <person name="Chen J."/>
            <person name="Kohler A."/>
            <person name="Krizsan K."/>
            <person name="Balestrini R."/>
            <person name="Da Silva C."/>
            <person name="Montanini B."/>
            <person name="Hainaut M."/>
            <person name="Levati E."/>
            <person name="Barry K.W."/>
            <person name="Belfiori B."/>
            <person name="Cichocki N."/>
            <person name="Clum A."/>
            <person name="Dockter R.B."/>
            <person name="Fauchery L."/>
            <person name="Guy J."/>
            <person name="Iotti M."/>
            <person name="Le Tacon F."/>
            <person name="Lindquist E.A."/>
            <person name="Lipzen A."/>
            <person name="Malagnac F."/>
            <person name="Mello A."/>
            <person name="Molinier V."/>
            <person name="Miyauchi S."/>
            <person name="Poulain J."/>
            <person name="Riccioni C."/>
            <person name="Rubini A."/>
            <person name="Sitrit Y."/>
            <person name="Splivallo R."/>
            <person name="Traeger S."/>
            <person name="Wang M."/>
            <person name="Zifcakova L."/>
            <person name="Wipf D."/>
            <person name="Zambonelli A."/>
            <person name="Paolocci F."/>
            <person name="Nowrousian M."/>
            <person name="Ottonello S."/>
            <person name="Baldrian P."/>
            <person name="Spatafora J.W."/>
            <person name="Henrissat B."/>
            <person name="Nagy L.G."/>
            <person name="Aury J.M."/>
            <person name="Wincker P."/>
            <person name="Grigoriev I.V."/>
            <person name="Bonfante P."/>
            <person name="Martin F.M."/>
        </authorList>
    </citation>
    <scope>NUCLEOTIDE SEQUENCE [LARGE SCALE GENOMIC DNA]</scope>
    <source>
        <strain evidence="9 10">ATCC MYA-4762</strain>
    </source>
</reference>
<dbReference type="Gene3D" id="3.40.50.300">
    <property type="entry name" value="P-loop containing nucleotide triphosphate hydrolases"/>
    <property type="match status" value="1"/>
</dbReference>
<dbReference type="GO" id="GO:0005634">
    <property type="term" value="C:nucleus"/>
    <property type="evidence" value="ECO:0007669"/>
    <property type="project" value="UniProtKB-SubCell"/>
</dbReference>
<keyword evidence="5" id="KW-0539">Nucleus</keyword>
<evidence type="ECO:0000256" key="5">
    <source>
        <dbReference type="ARBA" id="ARBA00023242"/>
    </source>
</evidence>
<protein>
    <submittedName>
        <fullName evidence="9">CHR9/SNF2/SWI2</fullName>
    </submittedName>
</protein>
<feature type="compositionally biased region" description="Acidic residues" evidence="6">
    <location>
        <begin position="929"/>
        <end position="946"/>
    </location>
</feature>
<dbReference type="InParanoid" id="A0A3N4LNL0"/>
<comment type="subcellular location">
    <subcellularLocation>
        <location evidence="1">Nucleus</location>
    </subcellularLocation>
</comment>
<dbReference type="FunFam" id="3.40.50.10810:FF:000019">
    <property type="entry name" value="DNA excision repair protein ERCC-6-like 2 isoform X1"/>
    <property type="match status" value="1"/>
</dbReference>
<dbReference type="InterPro" id="IPR014001">
    <property type="entry name" value="Helicase_ATP-bd"/>
</dbReference>
<dbReference type="Pfam" id="PF25806">
    <property type="entry name" value="RHH_ERCC6L2"/>
    <property type="match status" value="1"/>
</dbReference>
<dbReference type="SMART" id="SM00490">
    <property type="entry name" value="HELICc"/>
    <property type="match status" value="1"/>
</dbReference>
<dbReference type="Gene3D" id="3.40.50.10810">
    <property type="entry name" value="Tandem AAA-ATPase domain"/>
    <property type="match status" value="1"/>
</dbReference>
<evidence type="ECO:0000256" key="2">
    <source>
        <dbReference type="ARBA" id="ARBA00022741"/>
    </source>
</evidence>
<feature type="compositionally biased region" description="Acidic residues" evidence="6">
    <location>
        <begin position="875"/>
        <end position="886"/>
    </location>
</feature>
<feature type="region of interest" description="Disordered" evidence="6">
    <location>
        <begin position="1"/>
        <end position="20"/>
    </location>
</feature>
<dbReference type="PANTHER" id="PTHR45629">
    <property type="entry name" value="SNF2/RAD54 FAMILY MEMBER"/>
    <property type="match status" value="1"/>
</dbReference>
<evidence type="ECO:0000313" key="9">
    <source>
        <dbReference type="EMBL" id="RPB22892.1"/>
    </source>
</evidence>
<evidence type="ECO:0000259" key="8">
    <source>
        <dbReference type="PROSITE" id="PS51194"/>
    </source>
</evidence>
<gene>
    <name evidence="9" type="ORF">L211DRAFT_787966</name>
</gene>
<dbReference type="InterPro" id="IPR057931">
    <property type="entry name" value="RHH_ERCC6L2"/>
</dbReference>
<dbReference type="OrthoDB" id="413460at2759"/>
<dbReference type="CDD" id="cd18793">
    <property type="entry name" value="SF2_C_SNF"/>
    <property type="match status" value="1"/>
</dbReference>